<dbReference type="InterPro" id="IPR051980">
    <property type="entry name" value="WD_repeat_MORG1"/>
</dbReference>
<dbReference type="PANTHER" id="PTHR22842:SF3">
    <property type="entry name" value="WD REPEAT DOMAIN-CONTAINING PROTEIN 83"/>
    <property type="match status" value="1"/>
</dbReference>
<sequence length="545" mass="60462">MHRNWADDDEADGAWMDEETSYSSYYALSPAHVSHPATYDATSWSEAEAVQSIHNDIGAWYRRFGRPHRPSLGDEIDVDILYQQRKHDAWQRIVAKFDQVTRYMATPPPTKPAPRRLSVTSSNTPRPSTTDSDAPEANWAGIWYLLGDVEEDRNRRLGQTPSEASMPGDAYVLLQIWSCLGSRDFATVAGVCSDWYRLVYHSKLGQQRWQQIVRRRWKRVPFEDPVVVALCPELDWRKRFIALHRVASNWRRGHHTHETTALPNAFTARCLELTGPTQGVVGDARGVLRFLDASRGVVSEYRAHSYSVSAMAASGPSSPSHVVSGSVDGLVVLHDVARMAAVARLAAHLDAVSSIEFLSPTFVLTAAMDATVRLWDTRSDAPPLVFEDPLRREGALRATGVPDAPSFYKFAADGECSLWDLRRTTEPVRTLTEPIVAAASCWLANRTCVVLEPSGNATLLRNSKVSAAITRPLNRGRPLGCFRVELDDDLLVLASANAVDVYRYPTTLLYSIETPTSLRATGLSRTTVVGIDAAHGVHTLDFALR</sequence>
<evidence type="ECO:0000256" key="5">
    <source>
        <dbReference type="ARBA" id="ARBA00038145"/>
    </source>
</evidence>
<dbReference type="GO" id="GO:0071013">
    <property type="term" value="C:catalytic step 2 spliceosome"/>
    <property type="evidence" value="ECO:0007669"/>
    <property type="project" value="TreeGrafter"/>
</dbReference>
<dbReference type="PANTHER" id="PTHR22842">
    <property type="entry name" value="WD40 REPEAT PROTEIN"/>
    <property type="match status" value="1"/>
</dbReference>
<keyword evidence="3 6" id="KW-0853">WD repeat</keyword>
<evidence type="ECO:0000256" key="6">
    <source>
        <dbReference type="PROSITE-ProRule" id="PRU00221"/>
    </source>
</evidence>
<dbReference type="InterPro" id="IPR036322">
    <property type="entry name" value="WD40_repeat_dom_sf"/>
</dbReference>
<comment type="caution">
    <text evidence="8">The sequence shown here is derived from an EMBL/GenBank/DDBJ whole genome shotgun (WGS) entry which is preliminary data.</text>
</comment>
<comment type="similarity">
    <text evidence="5">Belongs to the WD repeat MORG1 family.</text>
</comment>
<dbReference type="SUPFAM" id="SSF81383">
    <property type="entry name" value="F-box domain"/>
    <property type="match status" value="1"/>
</dbReference>
<evidence type="ECO:0000313" key="8">
    <source>
        <dbReference type="EMBL" id="OQR85355.1"/>
    </source>
</evidence>
<evidence type="ECO:0000256" key="3">
    <source>
        <dbReference type="ARBA" id="ARBA00022574"/>
    </source>
</evidence>
<dbReference type="AlphaFoldDB" id="A0A1V9YI06"/>
<dbReference type="Proteomes" id="UP000243579">
    <property type="component" value="Unassembled WGS sequence"/>
</dbReference>
<feature type="region of interest" description="Disordered" evidence="7">
    <location>
        <begin position="105"/>
        <end position="135"/>
    </location>
</feature>
<reference evidence="8 9" key="1">
    <citation type="journal article" date="2014" name="Genome Biol. Evol.">
        <title>The secreted proteins of Achlya hypogyna and Thraustotheca clavata identify the ancestral oomycete secretome and reveal gene acquisitions by horizontal gene transfer.</title>
        <authorList>
            <person name="Misner I."/>
            <person name="Blouin N."/>
            <person name="Leonard G."/>
            <person name="Richards T.A."/>
            <person name="Lane C.E."/>
        </authorList>
    </citation>
    <scope>NUCLEOTIDE SEQUENCE [LARGE SCALE GENOMIC DNA]</scope>
    <source>
        <strain evidence="8 9">ATCC 48635</strain>
    </source>
</reference>
<feature type="repeat" description="WD" evidence="6">
    <location>
        <begin position="345"/>
        <end position="385"/>
    </location>
</feature>
<keyword evidence="9" id="KW-1185">Reference proteome</keyword>
<dbReference type="Gene3D" id="2.130.10.10">
    <property type="entry name" value="YVTN repeat-like/Quinoprotein amine dehydrogenase"/>
    <property type="match status" value="1"/>
</dbReference>
<evidence type="ECO:0000256" key="2">
    <source>
        <dbReference type="ARBA" id="ARBA00022490"/>
    </source>
</evidence>
<dbReference type="Gene3D" id="1.20.1280.50">
    <property type="match status" value="1"/>
</dbReference>
<dbReference type="GO" id="GO:0000398">
    <property type="term" value="P:mRNA splicing, via spliceosome"/>
    <property type="evidence" value="ECO:0007669"/>
    <property type="project" value="TreeGrafter"/>
</dbReference>
<dbReference type="PROSITE" id="PS50294">
    <property type="entry name" value="WD_REPEATS_REGION"/>
    <property type="match status" value="1"/>
</dbReference>
<keyword evidence="2" id="KW-0963">Cytoplasm</keyword>
<dbReference type="PROSITE" id="PS50082">
    <property type="entry name" value="WD_REPEATS_2"/>
    <property type="match status" value="1"/>
</dbReference>
<gene>
    <name evidence="8" type="ORF">ACHHYP_11914</name>
</gene>
<evidence type="ECO:0000313" key="9">
    <source>
        <dbReference type="Proteomes" id="UP000243579"/>
    </source>
</evidence>
<dbReference type="InterPro" id="IPR015943">
    <property type="entry name" value="WD40/YVTN_repeat-like_dom_sf"/>
</dbReference>
<dbReference type="SMART" id="SM00320">
    <property type="entry name" value="WD40"/>
    <property type="match status" value="2"/>
</dbReference>
<dbReference type="SUPFAM" id="SSF50978">
    <property type="entry name" value="WD40 repeat-like"/>
    <property type="match status" value="1"/>
</dbReference>
<protein>
    <submittedName>
        <fullName evidence="8">Uncharacterized protein</fullName>
    </submittedName>
</protein>
<dbReference type="Pfam" id="PF00400">
    <property type="entry name" value="WD40"/>
    <property type="match status" value="2"/>
</dbReference>
<dbReference type="InterPro" id="IPR001680">
    <property type="entry name" value="WD40_rpt"/>
</dbReference>
<name>A0A1V9YI06_ACHHY</name>
<evidence type="ECO:0000256" key="7">
    <source>
        <dbReference type="SAM" id="MobiDB-lite"/>
    </source>
</evidence>
<dbReference type="InterPro" id="IPR019775">
    <property type="entry name" value="WD40_repeat_CS"/>
</dbReference>
<proteinExistence type="inferred from homology"/>
<organism evidence="8 9">
    <name type="scientific">Achlya hypogyna</name>
    <name type="common">Oomycete</name>
    <name type="synonym">Protoachlya hypogyna</name>
    <dbReference type="NCBI Taxonomy" id="1202772"/>
    <lineage>
        <taxon>Eukaryota</taxon>
        <taxon>Sar</taxon>
        <taxon>Stramenopiles</taxon>
        <taxon>Oomycota</taxon>
        <taxon>Saprolegniomycetes</taxon>
        <taxon>Saprolegniales</taxon>
        <taxon>Achlyaceae</taxon>
        <taxon>Achlya</taxon>
    </lineage>
</organism>
<dbReference type="PROSITE" id="PS00678">
    <property type="entry name" value="WD_REPEATS_1"/>
    <property type="match status" value="1"/>
</dbReference>
<evidence type="ECO:0000256" key="1">
    <source>
        <dbReference type="ARBA" id="ARBA00004496"/>
    </source>
</evidence>
<keyword evidence="4" id="KW-0677">Repeat</keyword>
<feature type="compositionally biased region" description="Polar residues" evidence="7">
    <location>
        <begin position="118"/>
        <end position="132"/>
    </location>
</feature>
<comment type="subcellular location">
    <subcellularLocation>
        <location evidence="1">Cytoplasm</location>
    </subcellularLocation>
</comment>
<evidence type="ECO:0000256" key="4">
    <source>
        <dbReference type="ARBA" id="ARBA00022737"/>
    </source>
</evidence>
<accession>A0A1V9YI06</accession>
<dbReference type="InterPro" id="IPR036047">
    <property type="entry name" value="F-box-like_dom_sf"/>
</dbReference>
<dbReference type="EMBL" id="JNBR01001702">
    <property type="protein sequence ID" value="OQR85355.1"/>
    <property type="molecule type" value="Genomic_DNA"/>
</dbReference>
<dbReference type="STRING" id="1202772.A0A1V9YI06"/>
<dbReference type="GO" id="GO:0005737">
    <property type="term" value="C:cytoplasm"/>
    <property type="evidence" value="ECO:0007669"/>
    <property type="project" value="UniProtKB-SubCell"/>
</dbReference>
<dbReference type="OrthoDB" id="71437at2759"/>